<dbReference type="GO" id="GO:0046656">
    <property type="term" value="P:folic acid biosynthetic process"/>
    <property type="evidence" value="ECO:0007669"/>
    <property type="project" value="UniProtKB-KW"/>
</dbReference>
<dbReference type="Proteomes" id="UP000771736">
    <property type="component" value="Unassembled WGS sequence"/>
</dbReference>
<dbReference type="InterPro" id="IPR035907">
    <property type="entry name" value="Hppk_sf"/>
</dbReference>
<keyword evidence="9" id="KW-0289">Folate biosynthesis</keyword>
<dbReference type="SUPFAM" id="SSF55083">
    <property type="entry name" value="6-hydroxymethyl-7,8-dihydropterin pyrophosphokinase, HPPK"/>
    <property type="match status" value="1"/>
</dbReference>
<evidence type="ECO:0000313" key="15">
    <source>
        <dbReference type="Proteomes" id="UP000771736"/>
    </source>
</evidence>
<evidence type="ECO:0000256" key="10">
    <source>
        <dbReference type="ARBA" id="ARBA00029409"/>
    </source>
</evidence>
<evidence type="ECO:0000256" key="11">
    <source>
        <dbReference type="ARBA" id="ARBA00029766"/>
    </source>
</evidence>
<dbReference type="AlphaFoldDB" id="A0A930HM48"/>
<organism evidence="14 15">
    <name type="scientific">Prevotella aurantiaca</name>
    <dbReference type="NCBI Taxonomy" id="596085"/>
    <lineage>
        <taxon>Bacteria</taxon>
        <taxon>Pseudomonadati</taxon>
        <taxon>Bacteroidota</taxon>
        <taxon>Bacteroidia</taxon>
        <taxon>Bacteroidales</taxon>
        <taxon>Prevotellaceae</taxon>
        <taxon>Prevotella</taxon>
    </lineage>
</organism>
<dbReference type="PANTHER" id="PTHR43071">
    <property type="entry name" value="2-AMINO-4-HYDROXY-6-HYDROXYMETHYLDIHYDROPTERIDINE PYROPHOSPHOKINASE"/>
    <property type="match status" value="1"/>
</dbReference>
<protein>
    <recommendedName>
        <fullName evidence="4">2-amino-4-hydroxy-6-hydroxymethyldihydropteridine pyrophosphokinase</fullName>
        <ecNumber evidence="3">2.7.6.3</ecNumber>
    </recommendedName>
    <alternativeName>
        <fullName evidence="11">6-hydroxymethyl-7,8-dihydropterin pyrophosphokinase</fullName>
    </alternativeName>
    <alternativeName>
        <fullName evidence="12">7,8-dihydro-6-hydroxymethylpterin-pyrophosphokinase</fullName>
    </alternativeName>
</protein>
<dbReference type="GO" id="GO:0016301">
    <property type="term" value="F:kinase activity"/>
    <property type="evidence" value="ECO:0007669"/>
    <property type="project" value="UniProtKB-KW"/>
</dbReference>
<accession>A0A930HM48</accession>
<evidence type="ECO:0000256" key="5">
    <source>
        <dbReference type="ARBA" id="ARBA00022679"/>
    </source>
</evidence>
<evidence type="ECO:0000256" key="2">
    <source>
        <dbReference type="ARBA" id="ARBA00005810"/>
    </source>
</evidence>
<keyword evidence="5" id="KW-0808">Transferase</keyword>
<comment type="pathway">
    <text evidence="1">Cofactor biosynthesis; tetrahydrofolate biosynthesis; 2-amino-4-hydroxy-6-hydroxymethyl-7,8-dihydropteridine diphosphate from 7,8-dihydroneopterin triphosphate: step 4/4.</text>
</comment>
<feature type="domain" description="7,8-dihydro-6-hydroxymethylpterin-pyrophosphokinase" evidence="13">
    <location>
        <begin position="5"/>
        <end position="98"/>
    </location>
</feature>
<keyword evidence="6" id="KW-0547">Nucleotide-binding</keyword>
<evidence type="ECO:0000256" key="3">
    <source>
        <dbReference type="ARBA" id="ARBA00013253"/>
    </source>
</evidence>
<evidence type="ECO:0000259" key="13">
    <source>
        <dbReference type="Pfam" id="PF01288"/>
    </source>
</evidence>
<comment type="function">
    <text evidence="10">Catalyzes the transfer of pyrophosphate from adenosine triphosphate (ATP) to 6-hydroxymethyl-7,8-dihydropterin, an enzymatic step in folate biosynthesis pathway.</text>
</comment>
<proteinExistence type="inferred from homology"/>
<dbReference type="Pfam" id="PF01288">
    <property type="entry name" value="HPPK"/>
    <property type="match status" value="1"/>
</dbReference>
<dbReference type="GO" id="GO:0003848">
    <property type="term" value="F:2-amino-4-hydroxy-6-hydroxymethyldihydropteridine diphosphokinase activity"/>
    <property type="evidence" value="ECO:0007669"/>
    <property type="project" value="UniProtKB-EC"/>
</dbReference>
<dbReference type="GO" id="GO:0005524">
    <property type="term" value="F:ATP binding"/>
    <property type="evidence" value="ECO:0007669"/>
    <property type="project" value="UniProtKB-KW"/>
</dbReference>
<name>A0A930HM48_9BACT</name>
<evidence type="ECO:0000313" key="14">
    <source>
        <dbReference type="EMBL" id="MBF1384228.1"/>
    </source>
</evidence>
<evidence type="ECO:0000256" key="1">
    <source>
        <dbReference type="ARBA" id="ARBA00005051"/>
    </source>
</evidence>
<evidence type="ECO:0000256" key="8">
    <source>
        <dbReference type="ARBA" id="ARBA00022840"/>
    </source>
</evidence>
<reference evidence="14" key="1">
    <citation type="submission" date="2020-04" db="EMBL/GenBank/DDBJ databases">
        <title>Deep metagenomics examines the oral microbiome during advanced dental caries in children, revealing novel taxa and co-occurrences with host molecules.</title>
        <authorList>
            <person name="Baker J.L."/>
            <person name="Morton J.T."/>
            <person name="Dinis M."/>
            <person name="Alvarez R."/>
            <person name="Tran N.C."/>
            <person name="Knight R."/>
            <person name="Edlund A."/>
        </authorList>
    </citation>
    <scope>NUCLEOTIDE SEQUENCE</scope>
    <source>
        <strain evidence="14">JCVI_44_bin.5</strain>
    </source>
</reference>
<comment type="caution">
    <text evidence="14">The sequence shown here is derived from an EMBL/GenBank/DDBJ whole genome shotgun (WGS) entry which is preliminary data.</text>
</comment>
<comment type="similarity">
    <text evidence="2">Belongs to the HPPK family.</text>
</comment>
<dbReference type="PANTHER" id="PTHR43071:SF1">
    <property type="entry name" value="2-AMINO-4-HYDROXY-6-HYDROXYMETHYLDIHYDROPTERIDINE PYROPHOSPHOKINASE"/>
    <property type="match status" value="1"/>
</dbReference>
<keyword evidence="8" id="KW-0067">ATP-binding</keyword>
<dbReference type="Gene3D" id="3.30.70.560">
    <property type="entry name" value="7,8-Dihydro-6-hydroxymethylpterin-pyrophosphokinase HPPK"/>
    <property type="match status" value="1"/>
</dbReference>
<evidence type="ECO:0000256" key="6">
    <source>
        <dbReference type="ARBA" id="ARBA00022741"/>
    </source>
</evidence>
<dbReference type="EC" id="2.7.6.3" evidence="3"/>
<gene>
    <name evidence="14" type="ORF">HXN26_05155</name>
</gene>
<keyword evidence="7" id="KW-0418">Kinase</keyword>
<dbReference type="InterPro" id="IPR000550">
    <property type="entry name" value="Hppk"/>
</dbReference>
<evidence type="ECO:0000256" key="4">
    <source>
        <dbReference type="ARBA" id="ARBA00016218"/>
    </source>
</evidence>
<dbReference type="RefSeq" id="WP_025001012.1">
    <property type="nucleotide sequence ID" value="NZ_JABZSJ010000021.1"/>
</dbReference>
<evidence type="ECO:0000256" key="7">
    <source>
        <dbReference type="ARBA" id="ARBA00022777"/>
    </source>
</evidence>
<evidence type="ECO:0000256" key="12">
    <source>
        <dbReference type="ARBA" id="ARBA00033413"/>
    </source>
</evidence>
<evidence type="ECO:0000256" key="9">
    <source>
        <dbReference type="ARBA" id="ARBA00022909"/>
    </source>
</evidence>
<dbReference type="EMBL" id="JABZSJ010000021">
    <property type="protein sequence ID" value="MBF1384228.1"/>
    <property type="molecule type" value="Genomic_DNA"/>
</dbReference>
<sequence>MEITISLGSNTEQEKNLKEAFKRLKTVFADITFTQPQWTEPVGVISDKYLNCLAHFNTSLPLQILVEQLKEIETAMGDTHENHKKGIVLIDLDVIRYGDEDIKKIVWLQ</sequence>